<dbReference type="PROSITE" id="PS50231">
    <property type="entry name" value="RICIN_B_LECTIN"/>
    <property type="match status" value="1"/>
</dbReference>
<dbReference type="InterPro" id="IPR051244">
    <property type="entry name" value="TCAF"/>
</dbReference>
<evidence type="ECO:0000313" key="2">
    <source>
        <dbReference type="EMBL" id="ROT63229.1"/>
    </source>
</evidence>
<proteinExistence type="predicted"/>
<keyword evidence="3" id="KW-1185">Reference proteome</keyword>
<dbReference type="Pfam" id="PF17291">
    <property type="entry name" value="M60-like_N"/>
    <property type="match status" value="1"/>
</dbReference>
<comment type="caution">
    <text evidence="2">The sequence shown here is derived from an EMBL/GenBank/DDBJ whole genome shotgun (WGS) entry which is preliminary data.</text>
</comment>
<gene>
    <name evidence="2" type="ORF">C7M84_018883</name>
</gene>
<dbReference type="CDD" id="cd00161">
    <property type="entry name" value="beta-trefoil_Ricin-like"/>
    <property type="match status" value="1"/>
</dbReference>
<dbReference type="PANTHER" id="PTHR15730:SF5">
    <property type="entry name" value="SI:CH211-210B2.2-RELATED"/>
    <property type="match status" value="1"/>
</dbReference>
<dbReference type="Gene3D" id="2.80.10.50">
    <property type="match status" value="1"/>
</dbReference>
<dbReference type="SUPFAM" id="SSF50370">
    <property type="entry name" value="Ricin B-like lectins"/>
    <property type="match status" value="1"/>
</dbReference>
<dbReference type="AlphaFoldDB" id="A0A3R7PEJ5"/>
<reference evidence="2 3" key="2">
    <citation type="submission" date="2019-01" db="EMBL/GenBank/DDBJ databases">
        <title>The decoding of complex shrimp genome reveals the adaptation for benthos swimmer, frequently molting mechanism and breeding impact on genome.</title>
        <authorList>
            <person name="Sun Y."/>
            <person name="Gao Y."/>
            <person name="Yu Y."/>
        </authorList>
    </citation>
    <scope>NUCLEOTIDE SEQUENCE [LARGE SCALE GENOMIC DNA]</scope>
    <source>
        <tissue evidence="2">Muscle</tissue>
    </source>
</reference>
<evidence type="ECO:0000259" key="1">
    <source>
        <dbReference type="PROSITE" id="PS51723"/>
    </source>
</evidence>
<dbReference type="OrthoDB" id="10260387at2759"/>
<dbReference type="InterPro" id="IPR031161">
    <property type="entry name" value="Peptidase_M60_dom"/>
</dbReference>
<dbReference type="InterPro" id="IPR035423">
    <property type="entry name" value="M60-like_N"/>
</dbReference>
<dbReference type="SMART" id="SM01276">
    <property type="entry name" value="M60-like"/>
    <property type="match status" value="1"/>
</dbReference>
<dbReference type="InterPro" id="IPR035992">
    <property type="entry name" value="Ricin_B-like_lectins"/>
</dbReference>
<accession>A0A3R7PEJ5</accession>
<dbReference type="Pfam" id="PF13402">
    <property type="entry name" value="Peptidase_M60"/>
    <property type="match status" value="1"/>
</dbReference>
<dbReference type="Gene3D" id="2.60.120.1250">
    <property type="entry name" value="Peptidase M60, enhancin-like domain 1"/>
    <property type="match status" value="1"/>
</dbReference>
<name>A0A3R7PEJ5_PENVA</name>
<organism evidence="2 3">
    <name type="scientific">Penaeus vannamei</name>
    <name type="common">Whiteleg shrimp</name>
    <name type="synonym">Litopenaeus vannamei</name>
    <dbReference type="NCBI Taxonomy" id="6689"/>
    <lineage>
        <taxon>Eukaryota</taxon>
        <taxon>Metazoa</taxon>
        <taxon>Ecdysozoa</taxon>
        <taxon>Arthropoda</taxon>
        <taxon>Crustacea</taxon>
        <taxon>Multicrustacea</taxon>
        <taxon>Malacostraca</taxon>
        <taxon>Eumalacostraca</taxon>
        <taxon>Eucarida</taxon>
        <taxon>Decapoda</taxon>
        <taxon>Dendrobranchiata</taxon>
        <taxon>Penaeoidea</taxon>
        <taxon>Penaeidae</taxon>
        <taxon>Penaeus</taxon>
    </lineage>
</organism>
<protein>
    <recommendedName>
        <fullName evidence="1">Peptidase M60 domain-containing protein</fullName>
    </recommendedName>
</protein>
<dbReference type="PROSITE" id="PS51723">
    <property type="entry name" value="PEPTIDASE_M60"/>
    <property type="match status" value="1"/>
</dbReference>
<feature type="domain" description="Peptidase M60" evidence="1">
    <location>
        <begin position="211"/>
        <end position="510"/>
    </location>
</feature>
<dbReference type="Gene3D" id="1.10.390.30">
    <property type="entry name" value="Peptidase M60, enhancin-like domain 3"/>
    <property type="match status" value="1"/>
</dbReference>
<dbReference type="Proteomes" id="UP000283509">
    <property type="component" value="Unassembled WGS sequence"/>
</dbReference>
<dbReference type="Gene3D" id="3.40.390.80">
    <property type="entry name" value="Peptidase M60, enhancin-like domain 2"/>
    <property type="match status" value="1"/>
</dbReference>
<dbReference type="EMBL" id="QCYY01003471">
    <property type="protein sequence ID" value="ROT63229.1"/>
    <property type="molecule type" value="Genomic_DNA"/>
</dbReference>
<dbReference type="PANTHER" id="PTHR15730">
    <property type="entry name" value="EXPERIMENTAL AUTOIMMUNE PROSTATITIS ANTIGEN 2-RELATED"/>
    <property type="match status" value="1"/>
</dbReference>
<reference evidence="2 3" key="1">
    <citation type="submission" date="2018-04" db="EMBL/GenBank/DDBJ databases">
        <authorList>
            <person name="Zhang X."/>
            <person name="Yuan J."/>
            <person name="Li F."/>
            <person name="Xiang J."/>
        </authorList>
    </citation>
    <scope>NUCLEOTIDE SEQUENCE [LARGE SCALE GENOMIC DNA]</scope>
    <source>
        <tissue evidence="2">Muscle</tissue>
    </source>
</reference>
<sequence>MSEEDVPLHLLNQGEEKCLAVVSGSTPADAVIGLASPNDSKEQQWIGSGGQWRWCADPSYCLAPAAGNQVGLAESSSSSALWTKDDEGRLVTGSKALTVPRVKDKSRLVLRPIHNGINQKWWTDVELRDSLMAVERASYPLGSGDVTTYKHEIARGFVNQMTPLTEPLPFPRGVGRFPGVVDPETPRISRTLTLDLSALGQADNLRMVTPRDWQATDLYAAAGDVFQVVLPDTLSPQRAGQITVRVGAHCDKLRPGVGTVKKKGFKRMPIVSEAFRLSPGINSLRSQYGGNLIFCYQKGEFFTAEVTVTNVVKAPYFKRGETTADEWEVSKHLDAPHAVLESERVVIVSRNKENARIPFPEELMSRYEEVVDHLNDLAGFSDDDPPPRGKYWLINDLQVSRGSAHAGFPAMFTQSIRNLAVANTPYHWGVWHELGHNYQQARFWSHTFGSESTVNLFALYIQEKLFNRDRLKNSKCYLDTAKAVDQGLAFKDGNCWQRLVFLMEIKHAFPEHGWEMFRQLNRTTRALPHDEAQHLSSDRKLQVDYVYKNLSKTVNQDLILTFQRWGLNVSQKAQEEVQSLGLEKAPADLSVRE</sequence>
<dbReference type="InterPro" id="IPR042279">
    <property type="entry name" value="Pep_M60_3"/>
</dbReference>
<evidence type="ECO:0000313" key="3">
    <source>
        <dbReference type="Proteomes" id="UP000283509"/>
    </source>
</evidence>